<dbReference type="AlphaFoldDB" id="A0A381WKI2"/>
<feature type="non-terminal residue" evidence="1">
    <location>
        <position position="52"/>
    </location>
</feature>
<accession>A0A381WKI2</accession>
<protein>
    <submittedName>
        <fullName evidence="1">Uncharacterized protein</fullName>
    </submittedName>
</protein>
<gene>
    <name evidence="1" type="ORF">METZ01_LOCUS105267</name>
</gene>
<organism evidence="1">
    <name type="scientific">marine metagenome</name>
    <dbReference type="NCBI Taxonomy" id="408172"/>
    <lineage>
        <taxon>unclassified sequences</taxon>
        <taxon>metagenomes</taxon>
        <taxon>ecological metagenomes</taxon>
    </lineage>
</organism>
<sequence>VRYPHGLDHAVLYGRPFSGALFSDLLLPTHPTEPGSAHRSDPAVYFGQAGIP</sequence>
<feature type="non-terminal residue" evidence="1">
    <location>
        <position position="1"/>
    </location>
</feature>
<evidence type="ECO:0000313" key="1">
    <source>
        <dbReference type="EMBL" id="SVA52413.1"/>
    </source>
</evidence>
<name>A0A381WKI2_9ZZZZ</name>
<proteinExistence type="predicted"/>
<dbReference type="EMBL" id="UINC01011943">
    <property type="protein sequence ID" value="SVA52413.1"/>
    <property type="molecule type" value="Genomic_DNA"/>
</dbReference>
<reference evidence="1" key="1">
    <citation type="submission" date="2018-05" db="EMBL/GenBank/DDBJ databases">
        <authorList>
            <person name="Lanie J.A."/>
            <person name="Ng W.-L."/>
            <person name="Kazmierczak K.M."/>
            <person name="Andrzejewski T.M."/>
            <person name="Davidsen T.M."/>
            <person name="Wayne K.J."/>
            <person name="Tettelin H."/>
            <person name="Glass J.I."/>
            <person name="Rusch D."/>
            <person name="Podicherti R."/>
            <person name="Tsui H.-C.T."/>
            <person name="Winkler M.E."/>
        </authorList>
    </citation>
    <scope>NUCLEOTIDE SEQUENCE</scope>
</reference>